<comment type="similarity">
    <text evidence="5 20">In the N-terminal section; belongs to the glutamate 5-kinase family.</text>
</comment>
<evidence type="ECO:0000313" key="24">
    <source>
        <dbReference type="Proteomes" id="UP000694568"/>
    </source>
</evidence>
<dbReference type="Pfam" id="PF00696">
    <property type="entry name" value="AA_kinase"/>
    <property type="match status" value="1"/>
</dbReference>
<evidence type="ECO:0000256" key="17">
    <source>
        <dbReference type="ARBA" id="ARBA00049141"/>
    </source>
</evidence>
<evidence type="ECO:0000256" key="14">
    <source>
        <dbReference type="ARBA" id="ARBA00023128"/>
    </source>
</evidence>
<dbReference type="Proteomes" id="UP000694568">
    <property type="component" value="Unplaced"/>
</dbReference>
<dbReference type="InterPro" id="IPR001048">
    <property type="entry name" value="Asp/Glu/Uridylate_kinase"/>
</dbReference>
<evidence type="ECO:0000256" key="3">
    <source>
        <dbReference type="ARBA" id="ARBA00005185"/>
    </source>
</evidence>
<comment type="similarity">
    <text evidence="4 20">In the C-terminal section; belongs to the gamma-glutamyl phosphate reductase family.</text>
</comment>
<keyword evidence="9 20" id="KW-0547">Nucleotide-binding</keyword>
<keyword evidence="7 20" id="KW-0641">Proline biosynthesis</keyword>
<evidence type="ECO:0000256" key="4">
    <source>
        <dbReference type="ARBA" id="ARBA00006300"/>
    </source>
</evidence>
<keyword evidence="10 20" id="KW-0418">Kinase</keyword>
<dbReference type="NCBIfam" id="TIGR01027">
    <property type="entry name" value="proB"/>
    <property type="match status" value="1"/>
</dbReference>
<dbReference type="GO" id="GO:0005759">
    <property type="term" value="C:mitochondrial matrix"/>
    <property type="evidence" value="ECO:0007669"/>
    <property type="project" value="UniProtKB-SubCell"/>
</dbReference>
<comment type="subunit">
    <text evidence="19">Can form homodimers/multimers.</text>
</comment>
<evidence type="ECO:0000256" key="13">
    <source>
        <dbReference type="ARBA" id="ARBA00023002"/>
    </source>
</evidence>
<keyword evidence="13 20" id="KW-0560">Oxidoreductase</keyword>
<dbReference type="HAMAP" id="MF_00412">
    <property type="entry name" value="ProA"/>
    <property type="match status" value="1"/>
</dbReference>
<evidence type="ECO:0000259" key="21">
    <source>
        <dbReference type="Pfam" id="PF00171"/>
    </source>
</evidence>
<dbReference type="EC" id="2.7.2.11" evidence="20"/>
<evidence type="ECO:0000256" key="6">
    <source>
        <dbReference type="ARBA" id="ARBA00022605"/>
    </source>
</evidence>
<dbReference type="GO" id="GO:0055129">
    <property type="term" value="P:L-proline biosynthetic process"/>
    <property type="evidence" value="ECO:0007669"/>
    <property type="project" value="UniProtKB-UniRule"/>
</dbReference>
<keyword evidence="6 20" id="KW-0028">Amino-acid biosynthesis</keyword>
<protein>
    <recommendedName>
        <fullName evidence="20">Delta-1-pyrroline-5-carboxylate synthase</fullName>
    </recommendedName>
    <domain>
        <recommendedName>
            <fullName evidence="20">Glutamate 5-kinase</fullName>
            <shortName evidence="20">GK</shortName>
            <ecNumber evidence="20">2.7.2.11</ecNumber>
        </recommendedName>
        <alternativeName>
            <fullName evidence="20">Gamma-glutamyl kinase</fullName>
        </alternativeName>
    </domain>
    <domain>
        <recommendedName>
            <fullName evidence="20">Gamma-glutamyl phosphate reductase</fullName>
            <shortName evidence="20">GPR</shortName>
            <ecNumber evidence="20">1.2.1.41</ecNumber>
        </recommendedName>
        <alternativeName>
            <fullName evidence="20">Glutamate-5-semialdehyde dehydrogenase</fullName>
        </alternativeName>
        <alternativeName>
            <fullName evidence="20">Glutamyl-gamma-semialdehyde dehydrogenase</fullName>
        </alternativeName>
    </domain>
</protein>
<evidence type="ECO:0000256" key="5">
    <source>
        <dbReference type="ARBA" id="ARBA00009302"/>
    </source>
</evidence>
<dbReference type="InterPro" id="IPR005715">
    <property type="entry name" value="Glu_5kinase/COase_Synthase"/>
</dbReference>
<evidence type="ECO:0000256" key="12">
    <source>
        <dbReference type="ARBA" id="ARBA00022857"/>
    </source>
</evidence>
<feature type="domain" description="Aspartate/glutamate/uridylate kinase" evidence="22">
    <location>
        <begin position="51"/>
        <end position="308"/>
    </location>
</feature>
<dbReference type="CDD" id="cd04256">
    <property type="entry name" value="AAK_P5CS_ProBA"/>
    <property type="match status" value="1"/>
</dbReference>
<dbReference type="InterPro" id="IPR015590">
    <property type="entry name" value="Aldehyde_DH_dom"/>
</dbReference>
<comment type="pathway">
    <text evidence="2 20">Amino-acid biosynthesis; L-proline biosynthesis; L-glutamate 5-semialdehyde from L-glutamate: step 2/2.</text>
</comment>
<dbReference type="NCBIfam" id="NF001221">
    <property type="entry name" value="PRK00197.1"/>
    <property type="match status" value="1"/>
</dbReference>
<dbReference type="GO" id="GO:0005524">
    <property type="term" value="F:ATP binding"/>
    <property type="evidence" value="ECO:0007669"/>
    <property type="project" value="UniProtKB-UniRule"/>
</dbReference>
<evidence type="ECO:0000256" key="8">
    <source>
        <dbReference type="ARBA" id="ARBA00022679"/>
    </source>
</evidence>
<dbReference type="InterPro" id="IPR041744">
    <property type="entry name" value="G5K_ProBA"/>
</dbReference>
<dbReference type="SUPFAM" id="SSF53720">
    <property type="entry name" value="ALDH-like"/>
    <property type="match status" value="1"/>
</dbReference>
<keyword evidence="24" id="KW-1185">Reference proteome</keyword>
<keyword evidence="14" id="KW-0496">Mitochondrion</keyword>
<dbReference type="HAMAP" id="MF_00456">
    <property type="entry name" value="ProB"/>
    <property type="match status" value="1"/>
</dbReference>
<gene>
    <name evidence="23" type="primary">LOC116039455</name>
</gene>
<comment type="catalytic activity">
    <reaction evidence="17 20">
        <text>L-glutamate + ATP = L-glutamyl 5-phosphate + ADP</text>
        <dbReference type="Rhea" id="RHEA:14877"/>
        <dbReference type="ChEBI" id="CHEBI:29985"/>
        <dbReference type="ChEBI" id="CHEBI:30616"/>
        <dbReference type="ChEBI" id="CHEBI:58274"/>
        <dbReference type="ChEBI" id="CHEBI:456216"/>
        <dbReference type="EC" id="2.7.2.11"/>
    </reaction>
</comment>
<dbReference type="AlphaFoldDB" id="A0A8C9ZH07"/>
<evidence type="ECO:0000256" key="11">
    <source>
        <dbReference type="ARBA" id="ARBA00022840"/>
    </source>
</evidence>
<dbReference type="PANTHER" id="PTHR11063:SF8">
    <property type="entry name" value="DELTA-1-PYRROLINE-5-CARBOXYLATE SYNTHASE"/>
    <property type="match status" value="1"/>
</dbReference>
<evidence type="ECO:0000256" key="9">
    <source>
        <dbReference type="ARBA" id="ARBA00022741"/>
    </source>
</evidence>
<dbReference type="GO" id="GO:0004350">
    <property type="term" value="F:glutamate-5-semialdehyde dehydrogenase activity"/>
    <property type="evidence" value="ECO:0007669"/>
    <property type="project" value="UniProtKB-UniRule"/>
</dbReference>
<keyword evidence="8 20" id="KW-0808">Transferase</keyword>
<evidence type="ECO:0000256" key="19">
    <source>
        <dbReference type="ARBA" id="ARBA00064272"/>
    </source>
</evidence>
<proteinExistence type="inferred from homology"/>
<dbReference type="FunFam" id="3.40.309.10:FF:000011">
    <property type="entry name" value="Delta-1-pyrroline-5-carboxylate synthase"/>
    <property type="match status" value="1"/>
</dbReference>
<dbReference type="UniPathway" id="UPA00098">
    <property type="reaction ID" value="UER00359"/>
</dbReference>
<dbReference type="InterPro" id="IPR020593">
    <property type="entry name" value="G-glutamylP_reductase_CS"/>
</dbReference>
<dbReference type="InterPro" id="IPR005766">
    <property type="entry name" value="P5_carboxy_syn"/>
</dbReference>
<dbReference type="PIRSF" id="PIRSF036429">
    <property type="entry name" value="P5C_syn"/>
    <property type="match status" value="1"/>
</dbReference>
<reference evidence="23" key="1">
    <citation type="submission" date="2025-08" db="UniProtKB">
        <authorList>
            <consortium name="Ensembl"/>
        </authorList>
    </citation>
    <scope>IDENTIFICATION</scope>
</reference>
<accession>A0A8C9ZH07</accession>
<dbReference type="InterPro" id="IPR001057">
    <property type="entry name" value="Glu/AcGlu_kinase"/>
</dbReference>
<dbReference type="FunFam" id="3.40.1160.10:FF:000010">
    <property type="entry name" value="Delta-1-pyrroline-5-carboxylate synthase"/>
    <property type="match status" value="1"/>
</dbReference>
<evidence type="ECO:0000256" key="15">
    <source>
        <dbReference type="ARBA" id="ARBA00023268"/>
    </source>
</evidence>
<keyword evidence="11 20" id="KW-0067">ATP-binding</keyword>
<dbReference type="InterPro" id="IPR016161">
    <property type="entry name" value="Ald_DH/histidinol_DH"/>
</dbReference>
<dbReference type="NCBIfam" id="TIGR01092">
    <property type="entry name" value="P5CS"/>
    <property type="match status" value="1"/>
</dbReference>
<dbReference type="Gene3D" id="3.40.309.10">
    <property type="entry name" value="Aldehyde Dehydrogenase, Chain A, domain 2"/>
    <property type="match status" value="1"/>
</dbReference>
<dbReference type="GeneTree" id="ENSGT00500000044903"/>
<dbReference type="Ensembl" id="ENSSLUT00000040784.1">
    <property type="protein sequence ID" value="ENSSLUP00000039496.1"/>
    <property type="gene ID" value="ENSSLUG00000017405.1"/>
</dbReference>
<dbReference type="InterPro" id="IPR016163">
    <property type="entry name" value="Ald_DH_C"/>
</dbReference>
<feature type="domain" description="Aldehyde dehydrogenase" evidence="21">
    <location>
        <begin position="448"/>
        <end position="617"/>
    </location>
</feature>
<comment type="function">
    <text evidence="18">Bifunctional enzyme that converts glutamate to glutamate 5-semialdehyde, an intermediate in the biosynthesis of proline, ornithine and arginine.</text>
</comment>
<dbReference type="GO" id="GO:0004349">
    <property type="term" value="F:glutamate 5-kinase activity"/>
    <property type="evidence" value="ECO:0007669"/>
    <property type="project" value="UniProtKB-UniRule"/>
</dbReference>
<dbReference type="EC" id="1.2.1.41" evidence="20"/>
<evidence type="ECO:0000256" key="18">
    <source>
        <dbReference type="ARBA" id="ARBA00055158"/>
    </source>
</evidence>
<dbReference type="PRINTS" id="PR00474">
    <property type="entry name" value="GLU5KINASE"/>
</dbReference>
<evidence type="ECO:0000256" key="10">
    <source>
        <dbReference type="ARBA" id="ARBA00022777"/>
    </source>
</evidence>
<evidence type="ECO:0000313" key="23">
    <source>
        <dbReference type="Ensembl" id="ENSSLUP00000039496.1"/>
    </source>
</evidence>
<dbReference type="Gene3D" id="3.40.605.10">
    <property type="entry name" value="Aldehyde Dehydrogenase, Chain A, domain 1"/>
    <property type="match status" value="1"/>
</dbReference>
<name>A0A8C9ZH07_SANLU</name>
<dbReference type="NCBIfam" id="TIGR00407">
    <property type="entry name" value="proA"/>
    <property type="match status" value="1"/>
</dbReference>
<dbReference type="PANTHER" id="PTHR11063">
    <property type="entry name" value="GLUTAMATE SEMIALDEHYDE DEHYDROGENASE"/>
    <property type="match status" value="1"/>
</dbReference>
<comment type="catalytic activity">
    <reaction evidence="16 20">
        <text>L-glutamate 5-semialdehyde + phosphate + NADP(+) = L-glutamyl 5-phosphate + NADPH + H(+)</text>
        <dbReference type="Rhea" id="RHEA:19541"/>
        <dbReference type="ChEBI" id="CHEBI:15378"/>
        <dbReference type="ChEBI" id="CHEBI:43474"/>
        <dbReference type="ChEBI" id="CHEBI:57783"/>
        <dbReference type="ChEBI" id="CHEBI:58066"/>
        <dbReference type="ChEBI" id="CHEBI:58274"/>
        <dbReference type="ChEBI" id="CHEBI:58349"/>
        <dbReference type="EC" id="1.2.1.41"/>
    </reaction>
</comment>
<dbReference type="Gene3D" id="3.40.1160.10">
    <property type="entry name" value="Acetylglutamate kinase-like"/>
    <property type="match status" value="1"/>
</dbReference>
<dbReference type="InterPro" id="IPR000965">
    <property type="entry name" value="GPR_dom"/>
</dbReference>
<sequence length="771" mass="84071">MFARLALCTRLPSRIRQSNVCPVSIRSHSQVKFPRPHGKSFVHRSELKQAKRIVVKLGSAVVTRDECGLALGRLASIVEQVAMLQNQGREMMIVTSGAVAFGKQRLRHEILLSQSVRQALHSGQNQLKEMVIPVLEARACAAAGQSGLMALYEAMFTQYSTCTAQILVTNLDFHDEQKRRNLNSTLHELLRMNIVPIINTNDAVVPPPVPNSDLQGVNVISIKDNDSLAARLAVEMKADLLIALSDVEGLYDSPPGTDDAKLIDIFYPGDQQSITFGTKSRVGSGGMEAKVKAALWALQGGTSVVIANGTHPKVTGHVITDIVEGKKVGTFFSEVKPAGPTVEQQTEMARHAGRALASLDPEQVIVTPASRRHFLQILSTCQRLYSLISISSVGRLSQPLIDRLSLSTAKLNSLAIGLRQLAVSSRDSVGRVLRRTRVANNLELEQITVPIGVLLVIFESRPDCLPQVAALAIASGNALLLKGGKEASNTNKILHQLTQEALSIHGVADAIQLVSTREEVEDLCRLDKLIDLIIPRGSSQLVRTIQRAAKGIPVLGHSEGICHVYIDNDASIDKAIDVDSKCDYPAACNAMETLLIHRDLLRTPIFDQIIDMLRTENVKIHAGPRFASYLTFSPSEVKSLRTEYGDLECCIEVVDSMQDAVDHIHKYGSSHTDVIITENEETAEQFLQQVDSACVFWNASSRFADGYRFGLGAEVGISTARIHARGPVGLEGLLTTKWVLRGEGHTAADFSEQGSMKYLHENIPVPQGSFS</sequence>
<evidence type="ECO:0000256" key="7">
    <source>
        <dbReference type="ARBA" id="ARBA00022650"/>
    </source>
</evidence>
<keyword evidence="15" id="KW-0511">Multifunctional enzyme</keyword>
<evidence type="ECO:0000256" key="1">
    <source>
        <dbReference type="ARBA" id="ARBA00004305"/>
    </source>
</evidence>
<reference evidence="23" key="2">
    <citation type="submission" date="2025-09" db="UniProtKB">
        <authorList>
            <consortium name="Ensembl"/>
        </authorList>
    </citation>
    <scope>IDENTIFICATION</scope>
</reference>
<dbReference type="CDD" id="cd07079">
    <property type="entry name" value="ALDH_F18-19_ProA-GPR"/>
    <property type="match status" value="1"/>
</dbReference>
<evidence type="ECO:0000259" key="22">
    <source>
        <dbReference type="Pfam" id="PF00696"/>
    </source>
</evidence>
<dbReference type="InterPro" id="IPR016162">
    <property type="entry name" value="Ald_DH_N"/>
</dbReference>
<dbReference type="PROSITE" id="PS00902">
    <property type="entry name" value="GLUTAMATE_5_KINASE"/>
    <property type="match status" value="1"/>
</dbReference>
<organism evidence="23 24">
    <name type="scientific">Sander lucioperca</name>
    <name type="common">Pike-perch</name>
    <name type="synonym">Perca lucioperca</name>
    <dbReference type="NCBI Taxonomy" id="283035"/>
    <lineage>
        <taxon>Eukaryota</taxon>
        <taxon>Metazoa</taxon>
        <taxon>Chordata</taxon>
        <taxon>Craniata</taxon>
        <taxon>Vertebrata</taxon>
        <taxon>Euteleostomi</taxon>
        <taxon>Actinopterygii</taxon>
        <taxon>Neopterygii</taxon>
        <taxon>Teleostei</taxon>
        <taxon>Neoteleostei</taxon>
        <taxon>Acanthomorphata</taxon>
        <taxon>Eupercaria</taxon>
        <taxon>Perciformes</taxon>
        <taxon>Percoidei</taxon>
        <taxon>Percidae</taxon>
        <taxon>Luciopercinae</taxon>
        <taxon>Sander</taxon>
    </lineage>
</organism>
<dbReference type="PROSITE" id="PS01223">
    <property type="entry name" value="PROA"/>
    <property type="match status" value="1"/>
</dbReference>
<evidence type="ECO:0000256" key="2">
    <source>
        <dbReference type="ARBA" id="ARBA00004985"/>
    </source>
</evidence>
<dbReference type="SUPFAM" id="SSF53633">
    <property type="entry name" value="Carbamate kinase-like"/>
    <property type="match status" value="1"/>
</dbReference>
<dbReference type="InterPro" id="IPR036393">
    <property type="entry name" value="AceGlu_kinase-like_sf"/>
</dbReference>
<evidence type="ECO:0000256" key="20">
    <source>
        <dbReference type="PIRNR" id="PIRNR036429"/>
    </source>
</evidence>
<evidence type="ECO:0000256" key="16">
    <source>
        <dbReference type="ARBA" id="ARBA00049024"/>
    </source>
</evidence>
<comment type="pathway">
    <text evidence="3 20">Amino-acid biosynthesis; L-proline biosynthesis; L-glutamate 5-semialdehyde from L-glutamate: step 1/2.</text>
</comment>
<dbReference type="Pfam" id="PF00171">
    <property type="entry name" value="Aldedh"/>
    <property type="match status" value="1"/>
</dbReference>
<comment type="subcellular location">
    <subcellularLocation>
        <location evidence="1">Mitochondrion matrix</location>
    </subcellularLocation>
</comment>
<keyword evidence="12 20" id="KW-0521">NADP</keyword>
<dbReference type="InterPro" id="IPR019797">
    <property type="entry name" value="Glutamate_5-kinase_CS"/>
</dbReference>